<accession>A0A149TJK7</accession>
<dbReference type="PANTHER" id="PTHR30469">
    <property type="entry name" value="MULTIDRUG RESISTANCE PROTEIN MDTA"/>
    <property type="match status" value="1"/>
</dbReference>
<evidence type="ECO:0000313" key="7">
    <source>
        <dbReference type="Proteomes" id="UP000075636"/>
    </source>
</evidence>
<dbReference type="OrthoDB" id="9806939at2"/>
<comment type="caution">
    <text evidence="6">The sequence shown here is derived from an EMBL/GenBank/DDBJ whole genome shotgun (WGS) entry which is preliminary data.</text>
</comment>
<comment type="similarity">
    <text evidence="1">Belongs to the membrane fusion protein (MFP) (TC 8.A.1) family.</text>
</comment>
<dbReference type="Gene3D" id="2.40.50.100">
    <property type="match status" value="1"/>
</dbReference>
<evidence type="ECO:0000256" key="1">
    <source>
        <dbReference type="ARBA" id="ARBA00009477"/>
    </source>
</evidence>
<evidence type="ECO:0000259" key="4">
    <source>
        <dbReference type="Pfam" id="PF25973"/>
    </source>
</evidence>
<proteinExistence type="inferred from homology"/>
<dbReference type="GO" id="GO:1990281">
    <property type="term" value="C:efflux pump complex"/>
    <property type="evidence" value="ECO:0007669"/>
    <property type="project" value="TreeGrafter"/>
</dbReference>
<sequence>MATSPKLIAAAGGCLLALYVGYIVVDRIHVSAALAAETKENALPDVAVVKPIQSPKKVALTLPGNIDAWYQAPIYPQVSGYVKMWYKDYGARVKQGDVLAEINAPALDAQYAQAKADLASIMAKYNLSNVTLQRWQAMGRSQSVSGQSVSVAQADQQSAKAQVEAAERNVAHFEALERFKTIVAPFDGIVTSRDINVGDYVHDGGGNLNAAGAASELFTVADVHKLRLFVSVPEVFQYVLQPDITAEVTVPQFKDRKFTANFLTTARGYDPNTRTSTTEFEMDNPNEVLWPGTFASVELKANNENAHLYEVPTSALVFQEKGMQLAVVRDDNTVHFQNVTVGRMADTATEIQAGIGPNDRVIANPPADVLEGDKVNVTVPQRGYNQSGFGKENE</sequence>
<gene>
    <name evidence="6" type="ORF">AD945_07230</name>
</gene>
<dbReference type="Gene3D" id="2.40.420.20">
    <property type="match status" value="1"/>
</dbReference>
<dbReference type="Pfam" id="PF25989">
    <property type="entry name" value="YknX_C"/>
    <property type="match status" value="1"/>
</dbReference>
<dbReference type="Pfam" id="PF25954">
    <property type="entry name" value="Beta-barrel_RND_2"/>
    <property type="match status" value="1"/>
</dbReference>
<dbReference type="InterPro" id="IPR058792">
    <property type="entry name" value="Beta-barrel_RND_2"/>
</dbReference>
<dbReference type="InterPro" id="IPR058637">
    <property type="entry name" value="YknX-like_C"/>
</dbReference>
<organism evidence="6 7">
    <name type="scientific">Gluconobacter albidus</name>
    <dbReference type="NCBI Taxonomy" id="318683"/>
    <lineage>
        <taxon>Bacteria</taxon>
        <taxon>Pseudomonadati</taxon>
        <taxon>Pseudomonadota</taxon>
        <taxon>Alphaproteobacteria</taxon>
        <taxon>Acetobacterales</taxon>
        <taxon>Acetobacteraceae</taxon>
        <taxon>Gluconobacter</taxon>
    </lineage>
</organism>
<feature type="domain" description="CusB-like beta-barrel" evidence="3">
    <location>
        <begin position="230"/>
        <end position="302"/>
    </location>
</feature>
<dbReference type="AlphaFoldDB" id="A0A149TJK7"/>
<dbReference type="InterPro" id="IPR058647">
    <property type="entry name" value="BSH_CzcB-like"/>
</dbReference>
<dbReference type="Pfam" id="PF25973">
    <property type="entry name" value="BSH_CzcB"/>
    <property type="match status" value="1"/>
</dbReference>
<dbReference type="Gene3D" id="1.10.287.470">
    <property type="entry name" value="Helix hairpin bin"/>
    <property type="match status" value="1"/>
</dbReference>
<evidence type="ECO:0000313" key="6">
    <source>
        <dbReference type="EMBL" id="KXV48484.1"/>
    </source>
</evidence>
<dbReference type="SUPFAM" id="SSF111369">
    <property type="entry name" value="HlyD-like secretion proteins"/>
    <property type="match status" value="1"/>
</dbReference>
<dbReference type="NCBIfam" id="TIGR01730">
    <property type="entry name" value="RND_mfp"/>
    <property type="match status" value="1"/>
</dbReference>
<dbReference type="PANTHER" id="PTHR30469:SF37">
    <property type="entry name" value="RAGD PROTEIN"/>
    <property type="match status" value="1"/>
</dbReference>
<feature type="coiled-coil region" evidence="2">
    <location>
        <begin position="149"/>
        <end position="176"/>
    </location>
</feature>
<dbReference type="PATRIC" id="fig|318683.6.peg.1983"/>
<keyword evidence="2" id="KW-0175">Coiled coil</keyword>
<feature type="domain" description="CzcB-like barrel-sandwich hybrid" evidence="4">
    <location>
        <begin position="72"/>
        <end position="203"/>
    </location>
</feature>
<evidence type="ECO:0000259" key="5">
    <source>
        <dbReference type="Pfam" id="PF25989"/>
    </source>
</evidence>
<evidence type="ECO:0000259" key="3">
    <source>
        <dbReference type="Pfam" id="PF25954"/>
    </source>
</evidence>
<evidence type="ECO:0000256" key="2">
    <source>
        <dbReference type="SAM" id="Coils"/>
    </source>
</evidence>
<name>A0A149TJK7_9PROT</name>
<dbReference type="Proteomes" id="UP000075636">
    <property type="component" value="Unassembled WGS sequence"/>
</dbReference>
<dbReference type="InterPro" id="IPR006143">
    <property type="entry name" value="RND_pump_MFP"/>
</dbReference>
<feature type="domain" description="YknX-like C-terminal permuted SH3-like" evidence="5">
    <location>
        <begin position="310"/>
        <end position="377"/>
    </location>
</feature>
<reference evidence="6 7" key="1">
    <citation type="submission" date="2015-06" db="EMBL/GenBank/DDBJ databases">
        <title>Improved classification and identification of acetic acid bacteria using matrix-assisted laser desorption/ionization time-of-flight mass spectrometry; Gluconobacter nephelii and Gluconobacter uchimurae are later heterotypic synonyms of Gluconobacter japonicus and Gluconobacter oxydans, respectively.</title>
        <authorList>
            <person name="Li L."/>
            <person name="Cleenwerck I."/>
            <person name="De Vuyst L."/>
            <person name="Vandamme P."/>
        </authorList>
    </citation>
    <scope>NUCLEOTIDE SEQUENCE [LARGE SCALE GENOMIC DNA]</scope>
    <source>
        <strain evidence="6 7">LMG 1768</strain>
    </source>
</reference>
<dbReference type="Gene3D" id="2.40.30.170">
    <property type="match status" value="1"/>
</dbReference>
<dbReference type="GO" id="GO:0015562">
    <property type="term" value="F:efflux transmembrane transporter activity"/>
    <property type="evidence" value="ECO:0007669"/>
    <property type="project" value="TreeGrafter"/>
</dbReference>
<dbReference type="EMBL" id="LHZR01000103">
    <property type="protein sequence ID" value="KXV48484.1"/>
    <property type="molecule type" value="Genomic_DNA"/>
</dbReference>
<protein>
    <submittedName>
        <fullName evidence="6">Multidrug transporter</fullName>
    </submittedName>
</protein>
<dbReference type="STRING" id="318683.A0U94_04835"/>
<dbReference type="RefSeq" id="WP_062107639.1">
    <property type="nucleotide sequence ID" value="NZ_LHZR01000103.1"/>
</dbReference>